<dbReference type="EMBL" id="CP018799">
    <property type="protein sequence ID" value="ATX80871.1"/>
    <property type="molecule type" value="Genomic_DNA"/>
</dbReference>
<reference evidence="6 7" key="1">
    <citation type="submission" date="2016-12" db="EMBL/GenBank/DDBJ databases">
        <title>Isolation and genomic insights into novel planktonic Zetaproteobacteria from stratified waters of the Chesapeake Bay.</title>
        <authorList>
            <person name="McAllister S.M."/>
            <person name="Kato S."/>
            <person name="Chan C.S."/>
            <person name="Chiu B.K."/>
            <person name="Field E.K."/>
        </authorList>
    </citation>
    <scope>NUCLEOTIDE SEQUENCE [LARGE SCALE GENOMIC DNA]</scope>
    <source>
        <strain evidence="6 7">CP-5</strain>
    </source>
</reference>
<dbReference type="CDD" id="cd16393">
    <property type="entry name" value="SPO0J_N"/>
    <property type="match status" value="1"/>
</dbReference>
<keyword evidence="2" id="KW-0159">Chromosome partition</keyword>
<dbReference type="AlphaFoldDB" id="A0A2K8L4V1"/>
<dbReference type="InterPro" id="IPR050336">
    <property type="entry name" value="Chromosome_partition/occlusion"/>
</dbReference>
<name>A0A2K8L4V1_MARES</name>
<dbReference type="CDD" id="cd00093">
    <property type="entry name" value="HTH_XRE"/>
    <property type="match status" value="1"/>
</dbReference>
<dbReference type="SMART" id="SM00470">
    <property type="entry name" value="ParB"/>
    <property type="match status" value="1"/>
</dbReference>
<dbReference type="InterPro" id="IPR003115">
    <property type="entry name" value="ParB_N"/>
</dbReference>
<dbReference type="InterPro" id="IPR001387">
    <property type="entry name" value="Cro/C1-type_HTH"/>
</dbReference>
<comment type="function">
    <text evidence="4">Involved in chromosome partition. Localize to both poles of the predivisional cell following completion of DNA replication. Binds to the DNA origin of replication.</text>
</comment>
<dbReference type="InterPro" id="IPR041468">
    <property type="entry name" value="HTH_ParB/Spo0J"/>
</dbReference>
<dbReference type="GO" id="GO:0005694">
    <property type="term" value="C:chromosome"/>
    <property type="evidence" value="ECO:0007669"/>
    <property type="project" value="TreeGrafter"/>
</dbReference>
<evidence type="ECO:0000256" key="1">
    <source>
        <dbReference type="ARBA" id="ARBA00006295"/>
    </source>
</evidence>
<sequence>MAAVKNRGLGRGLSALLADEPTPEVMRQAAQIPISKIQPNSYQPRTHFSHDELGSLTESIRNEGVLMPILLRPKGGGYELIAGERRWRASQAAGLKEIPAVIRDVDDLQALELAIIENEQRDDLTAIESARAYRRMIDEFGCTQQQVAEKIGISRVQVSNLIRLLQLSPVIKEMLENRELSMGQARPLVGLPAHVAESLARLCISKGWSARQMEHEAKRAAKETVNKPKQEPDADVLALQDELTRKLGLPVEISCRKNGSGELKIAYTRPVELDGVLRKLRSQ</sequence>
<evidence type="ECO:0000256" key="4">
    <source>
        <dbReference type="ARBA" id="ARBA00025472"/>
    </source>
</evidence>
<dbReference type="Pfam" id="PF23552">
    <property type="entry name" value="ParB_C"/>
    <property type="match status" value="1"/>
</dbReference>
<dbReference type="PANTHER" id="PTHR33375:SF1">
    <property type="entry name" value="CHROMOSOME-PARTITIONING PROTEIN PARB-RELATED"/>
    <property type="match status" value="1"/>
</dbReference>
<dbReference type="Pfam" id="PF02195">
    <property type="entry name" value="ParB_N"/>
    <property type="match status" value="1"/>
</dbReference>
<keyword evidence="3 6" id="KW-0238">DNA-binding</keyword>
<evidence type="ECO:0000259" key="5">
    <source>
        <dbReference type="SMART" id="SM00470"/>
    </source>
</evidence>
<dbReference type="NCBIfam" id="TIGR00180">
    <property type="entry name" value="parB_part"/>
    <property type="match status" value="1"/>
</dbReference>
<dbReference type="Gene3D" id="3.90.1530.30">
    <property type="match status" value="1"/>
</dbReference>
<dbReference type="RefSeq" id="WP_100278585.1">
    <property type="nucleotide sequence ID" value="NZ_CP018799.1"/>
</dbReference>
<dbReference type="KEGG" id="maes:Ga0123461_2477"/>
<evidence type="ECO:0000256" key="2">
    <source>
        <dbReference type="ARBA" id="ARBA00022829"/>
    </source>
</evidence>
<evidence type="ECO:0000256" key="3">
    <source>
        <dbReference type="ARBA" id="ARBA00023125"/>
    </source>
</evidence>
<dbReference type="SUPFAM" id="SSF110849">
    <property type="entry name" value="ParB/Sulfiredoxin"/>
    <property type="match status" value="1"/>
</dbReference>
<protein>
    <submittedName>
        <fullName evidence="6">Chromosome segregation DNA-binding protein</fullName>
    </submittedName>
</protein>
<evidence type="ECO:0000313" key="7">
    <source>
        <dbReference type="Proteomes" id="UP000231701"/>
    </source>
</evidence>
<dbReference type="PANTHER" id="PTHR33375">
    <property type="entry name" value="CHROMOSOME-PARTITIONING PROTEIN PARB-RELATED"/>
    <property type="match status" value="1"/>
</dbReference>
<dbReference type="GO" id="GO:0003677">
    <property type="term" value="F:DNA binding"/>
    <property type="evidence" value="ECO:0007669"/>
    <property type="project" value="UniProtKB-KW"/>
</dbReference>
<dbReference type="InterPro" id="IPR004437">
    <property type="entry name" value="ParB/RepB/Spo0J"/>
</dbReference>
<keyword evidence="7" id="KW-1185">Reference proteome</keyword>
<dbReference type="OrthoDB" id="5292174at2"/>
<dbReference type="FunFam" id="1.10.10.2830:FF:000001">
    <property type="entry name" value="Chromosome partitioning protein ParB"/>
    <property type="match status" value="1"/>
</dbReference>
<feature type="domain" description="ParB-like N-terminal" evidence="5">
    <location>
        <begin position="30"/>
        <end position="119"/>
    </location>
</feature>
<dbReference type="InterPro" id="IPR057240">
    <property type="entry name" value="ParB_dimer_C"/>
</dbReference>
<dbReference type="InterPro" id="IPR036086">
    <property type="entry name" value="ParB/Sulfiredoxin_sf"/>
</dbReference>
<dbReference type="Pfam" id="PF17762">
    <property type="entry name" value="HTH_ParB"/>
    <property type="match status" value="1"/>
</dbReference>
<dbReference type="Proteomes" id="UP000231701">
    <property type="component" value="Chromosome"/>
</dbReference>
<organism evidence="6 7">
    <name type="scientific">Mariprofundus aestuarium</name>
    <dbReference type="NCBI Taxonomy" id="1921086"/>
    <lineage>
        <taxon>Bacteria</taxon>
        <taxon>Pseudomonadati</taxon>
        <taxon>Pseudomonadota</taxon>
        <taxon>Candidatius Mariprofundia</taxon>
        <taxon>Mariprofundales</taxon>
        <taxon>Mariprofundaceae</taxon>
        <taxon>Mariprofundus</taxon>
    </lineage>
</organism>
<proteinExistence type="inferred from homology"/>
<dbReference type="FunFam" id="3.90.1530.30:FF:000001">
    <property type="entry name" value="Chromosome partitioning protein ParB"/>
    <property type="match status" value="1"/>
</dbReference>
<gene>
    <name evidence="6" type="ORF">Ga0123461_2477</name>
</gene>
<dbReference type="GO" id="GO:0007059">
    <property type="term" value="P:chromosome segregation"/>
    <property type="evidence" value="ECO:0007669"/>
    <property type="project" value="UniProtKB-KW"/>
</dbReference>
<accession>A0A2K8L4V1</accession>
<dbReference type="Gene3D" id="1.10.10.2830">
    <property type="match status" value="1"/>
</dbReference>
<evidence type="ECO:0000313" key="6">
    <source>
        <dbReference type="EMBL" id="ATX80871.1"/>
    </source>
</evidence>
<comment type="similarity">
    <text evidence="1">Belongs to the ParB family.</text>
</comment>